<evidence type="ECO:0000256" key="5">
    <source>
        <dbReference type="ARBA" id="ARBA00022960"/>
    </source>
</evidence>
<keyword evidence="2" id="KW-0963">Cytoplasm</keyword>
<protein>
    <submittedName>
        <fullName evidence="7">Rod shape-determining protein</fullName>
    </submittedName>
</protein>
<evidence type="ECO:0000313" key="7">
    <source>
        <dbReference type="EMBL" id="WAH35279.1"/>
    </source>
</evidence>
<keyword evidence="5" id="KW-0133">Cell shape</keyword>
<gene>
    <name evidence="7" type="ORF">NZD86_13265</name>
</gene>
<comment type="subcellular location">
    <subcellularLocation>
        <location evidence="1">Cytoplasm</location>
    </subcellularLocation>
</comment>
<evidence type="ECO:0000256" key="2">
    <source>
        <dbReference type="ARBA" id="ARBA00022490"/>
    </source>
</evidence>
<sequence>MTIMIDFGTSTLRIRTSKREDTVAEASVVARRAEGVIVAGNDALKMEGRAPQSVDITRPIEAGAIKDADAAVLLLKTVVEQNFARLAALRMPMLIALPWDLSSVEQRGMEEVAHNAGAKNVKFFDSLVAAAIGADVPMDAPSGSLVVDLGAGTTEVGLLSMRGIVSARRMTRGMFGIDEEIMDAIRREYGFLVSRHAVEYVKNELLNEEKDEYEMTGRSLATGLPCKVQVRRDVFVAPLMSHYDQVIELVRGAIETCPPELVGDIMDKGVVLVGGGANGYRIEQALGDRIEVPVTLAQDPGSAVIRGLAKLAADENKNSGDIRHRALRMLKTS</sequence>
<keyword evidence="8" id="KW-1185">Reference proteome</keyword>
<reference evidence="7" key="1">
    <citation type="submission" date="2022-08" db="EMBL/GenBank/DDBJ databases">
        <title>Alicyclobacillus dauci DSM2870, complete genome.</title>
        <authorList>
            <person name="Wang Q."/>
            <person name="Cai R."/>
            <person name="Wang Z."/>
        </authorList>
    </citation>
    <scope>NUCLEOTIDE SEQUENCE</scope>
    <source>
        <strain evidence="7">DSM 28700</strain>
    </source>
</reference>
<evidence type="ECO:0000313" key="8">
    <source>
        <dbReference type="Proteomes" id="UP001164803"/>
    </source>
</evidence>
<dbReference type="SUPFAM" id="SSF53067">
    <property type="entry name" value="Actin-like ATPase domain"/>
    <property type="match status" value="2"/>
</dbReference>
<organism evidence="7 8">
    <name type="scientific">Alicyclobacillus dauci</name>
    <dbReference type="NCBI Taxonomy" id="1475485"/>
    <lineage>
        <taxon>Bacteria</taxon>
        <taxon>Bacillati</taxon>
        <taxon>Bacillota</taxon>
        <taxon>Bacilli</taxon>
        <taxon>Bacillales</taxon>
        <taxon>Alicyclobacillaceae</taxon>
        <taxon>Alicyclobacillus</taxon>
    </lineage>
</organism>
<dbReference type="Proteomes" id="UP001164803">
    <property type="component" value="Chromosome"/>
</dbReference>
<evidence type="ECO:0000256" key="1">
    <source>
        <dbReference type="ARBA" id="ARBA00004496"/>
    </source>
</evidence>
<comment type="similarity">
    <text evidence="6">Belongs to the FtsA/MreB family.</text>
</comment>
<dbReference type="Pfam" id="PF06723">
    <property type="entry name" value="MreB_Mbl"/>
    <property type="match status" value="1"/>
</dbReference>
<accession>A0ABY6YYX5</accession>
<dbReference type="EMBL" id="CP104064">
    <property type="protein sequence ID" value="WAH35279.1"/>
    <property type="molecule type" value="Genomic_DNA"/>
</dbReference>
<dbReference type="PANTHER" id="PTHR42749">
    <property type="entry name" value="CELL SHAPE-DETERMINING PROTEIN MREB"/>
    <property type="match status" value="1"/>
</dbReference>
<name>A0ABY6YYX5_9BACL</name>
<evidence type="ECO:0000256" key="4">
    <source>
        <dbReference type="ARBA" id="ARBA00022840"/>
    </source>
</evidence>
<dbReference type="InterPro" id="IPR004753">
    <property type="entry name" value="MreB"/>
</dbReference>
<evidence type="ECO:0000256" key="6">
    <source>
        <dbReference type="ARBA" id="ARBA00023458"/>
    </source>
</evidence>
<keyword evidence="4" id="KW-0067">ATP-binding</keyword>
<evidence type="ECO:0000256" key="3">
    <source>
        <dbReference type="ARBA" id="ARBA00022741"/>
    </source>
</evidence>
<dbReference type="InterPro" id="IPR043129">
    <property type="entry name" value="ATPase_NBD"/>
</dbReference>
<dbReference type="RefSeq" id="WP_268042361.1">
    <property type="nucleotide sequence ID" value="NZ_CP104064.1"/>
</dbReference>
<keyword evidence="3" id="KW-0547">Nucleotide-binding</keyword>
<proteinExistence type="inferred from homology"/>
<dbReference type="PRINTS" id="PR01652">
    <property type="entry name" value="SHAPEPROTEIN"/>
</dbReference>
<dbReference type="InterPro" id="IPR056546">
    <property type="entry name" value="MreB_MamK-like"/>
</dbReference>
<dbReference type="Gene3D" id="3.30.420.40">
    <property type="match status" value="3"/>
</dbReference>
<dbReference type="PANTHER" id="PTHR42749:SF1">
    <property type="entry name" value="CELL SHAPE-DETERMINING PROTEIN MREB"/>
    <property type="match status" value="1"/>
</dbReference>